<keyword evidence="1" id="KW-0472">Membrane</keyword>
<evidence type="ECO:0000256" key="1">
    <source>
        <dbReference type="SAM" id="Phobius"/>
    </source>
</evidence>
<keyword evidence="3" id="KW-1185">Reference proteome</keyword>
<evidence type="ECO:0000313" key="3">
    <source>
        <dbReference type="Proteomes" id="UP001162131"/>
    </source>
</evidence>
<dbReference type="EMBL" id="CAJZBQ010000046">
    <property type="protein sequence ID" value="CAG9328729.1"/>
    <property type="molecule type" value="Genomic_DNA"/>
</dbReference>
<dbReference type="Proteomes" id="UP001162131">
    <property type="component" value="Unassembled WGS sequence"/>
</dbReference>
<keyword evidence="1" id="KW-0812">Transmembrane</keyword>
<organism evidence="2 3">
    <name type="scientific">Blepharisma stoltei</name>
    <dbReference type="NCBI Taxonomy" id="1481888"/>
    <lineage>
        <taxon>Eukaryota</taxon>
        <taxon>Sar</taxon>
        <taxon>Alveolata</taxon>
        <taxon>Ciliophora</taxon>
        <taxon>Postciliodesmatophora</taxon>
        <taxon>Heterotrichea</taxon>
        <taxon>Heterotrichida</taxon>
        <taxon>Blepharismidae</taxon>
        <taxon>Blepharisma</taxon>
    </lineage>
</organism>
<feature type="transmembrane region" description="Helical" evidence="1">
    <location>
        <begin position="189"/>
        <end position="206"/>
    </location>
</feature>
<dbReference type="AlphaFoldDB" id="A0AAU9JUX9"/>
<accession>A0AAU9JUX9</accession>
<name>A0AAU9JUX9_9CILI</name>
<feature type="transmembrane region" description="Helical" evidence="1">
    <location>
        <begin position="100"/>
        <end position="124"/>
    </location>
</feature>
<evidence type="ECO:0000313" key="2">
    <source>
        <dbReference type="EMBL" id="CAG9328729.1"/>
    </source>
</evidence>
<protein>
    <submittedName>
        <fullName evidence="2">Uncharacterized protein</fullName>
    </submittedName>
</protein>
<reference evidence="2" key="1">
    <citation type="submission" date="2021-09" db="EMBL/GenBank/DDBJ databases">
        <authorList>
            <consortium name="AG Swart"/>
            <person name="Singh M."/>
            <person name="Singh A."/>
            <person name="Seah K."/>
            <person name="Emmerich C."/>
        </authorList>
    </citation>
    <scope>NUCLEOTIDE SEQUENCE</scope>
    <source>
        <strain evidence="2">ATCC30299</strain>
    </source>
</reference>
<gene>
    <name evidence="2" type="ORF">BSTOLATCC_MIC46720</name>
</gene>
<feature type="transmembrane region" description="Helical" evidence="1">
    <location>
        <begin position="131"/>
        <end position="153"/>
    </location>
</feature>
<proteinExistence type="predicted"/>
<keyword evidence="1" id="KW-1133">Transmembrane helix</keyword>
<comment type="caution">
    <text evidence="2">The sequence shown here is derived from an EMBL/GenBank/DDBJ whole genome shotgun (WGS) entry which is preliminary data.</text>
</comment>
<feature type="transmembrane region" description="Helical" evidence="1">
    <location>
        <begin position="12"/>
        <end position="31"/>
    </location>
</feature>
<sequence length="264" mass="29923">MQDPSKPRWKIIYIIFICLYSTLIPLKIAAISTQDWYKQEGFQEWKGSLFKVYSASEGDYKEDSYAELANYWCETSEINKKTKDNYAGCEMFTNLSGGGISFAVFSAVEIVFIGSFIAFTLSVIYCDKNFLCLRVLFSIFLTLCGILGFIVMAGTSMIRFNDDCDTDDDNSSQSSTCALVGPQLDLFNLVYVITISFVFWVFICATKCEKRILDERINGQSNIESNYRSQDRAQMQEIPMNVMSLPLNGDSRDQNSGAPDIIYE</sequence>